<dbReference type="KEGG" id="gta:BCM27_20390"/>
<name>A0AAD0K9U5_9ACTN</name>
<reference evidence="2 3" key="1">
    <citation type="submission" date="2018-05" db="EMBL/GenBank/DDBJ databases">
        <title>Complete genome sequence of Gordonia terrae NRRL B-16283.</title>
        <authorList>
            <person name="Garlena R.A."/>
            <person name="Russell D.A."/>
            <person name="Hatfull G.F."/>
        </authorList>
    </citation>
    <scope>NUCLEOTIDE SEQUENCE [LARGE SCALE GENOMIC DNA]</scope>
    <source>
        <strain evidence="2 3">NRRL B-16283</strain>
    </source>
</reference>
<organism evidence="2 3">
    <name type="scientific">Gordonia terrae</name>
    <dbReference type="NCBI Taxonomy" id="2055"/>
    <lineage>
        <taxon>Bacteria</taxon>
        <taxon>Bacillati</taxon>
        <taxon>Actinomycetota</taxon>
        <taxon>Actinomycetes</taxon>
        <taxon>Mycobacteriales</taxon>
        <taxon>Gordoniaceae</taxon>
        <taxon>Gordonia</taxon>
    </lineage>
</organism>
<protein>
    <submittedName>
        <fullName evidence="2">Uncharacterized protein</fullName>
    </submittedName>
</protein>
<keyword evidence="1" id="KW-1133">Transmembrane helix</keyword>
<dbReference type="Proteomes" id="UP000247118">
    <property type="component" value="Chromosome"/>
</dbReference>
<dbReference type="EMBL" id="CP029604">
    <property type="protein sequence ID" value="AWO85595.1"/>
    <property type="molecule type" value="Genomic_DNA"/>
</dbReference>
<feature type="transmembrane region" description="Helical" evidence="1">
    <location>
        <begin position="74"/>
        <end position="93"/>
    </location>
</feature>
<accession>A0AAD0K9U5</accession>
<evidence type="ECO:0000313" key="3">
    <source>
        <dbReference type="Proteomes" id="UP000247118"/>
    </source>
</evidence>
<proteinExistence type="predicted"/>
<feature type="transmembrane region" description="Helical" evidence="1">
    <location>
        <begin position="20"/>
        <end position="41"/>
    </location>
</feature>
<dbReference type="AlphaFoldDB" id="A0AAD0K9U5"/>
<keyword evidence="1" id="KW-0812">Transmembrane</keyword>
<feature type="transmembrane region" description="Helical" evidence="1">
    <location>
        <begin position="47"/>
        <end position="67"/>
    </location>
</feature>
<gene>
    <name evidence="2" type="ORF">DLJ61_20605</name>
</gene>
<keyword evidence="1" id="KW-0472">Membrane</keyword>
<evidence type="ECO:0000313" key="2">
    <source>
        <dbReference type="EMBL" id="AWO85595.1"/>
    </source>
</evidence>
<evidence type="ECO:0000256" key="1">
    <source>
        <dbReference type="SAM" id="Phobius"/>
    </source>
</evidence>
<sequence length="95" mass="9477">MTASDRATDNTVGSAPQRMYGAQTAVAMLLMVTVFSVPHAVGGVSVAAWRTGLVTAGLLVAGVLAWVNDGSARSWAYVIGAAVSVSGLVALSLGA</sequence>